<feature type="region of interest" description="Disordered" evidence="2">
    <location>
        <begin position="156"/>
        <end position="197"/>
    </location>
</feature>
<organism evidence="3 4">
    <name type="scientific">Thalassobacterium maritimum</name>
    <dbReference type="NCBI Taxonomy" id="3041265"/>
    <lineage>
        <taxon>Bacteria</taxon>
        <taxon>Pseudomonadati</taxon>
        <taxon>Verrucomicrobiota</taxon>
        <taxon>Opitutia</taxon>
        <taxon>Puniceicoccales</taxon>
        <taxon>Coraliomargaritaceae</taxon>
        <taxon>Thalassobacterium</taxon>
    </lineage>
</organism>
<evidence type="ECO:0000256" key="1">
    <source>
        <dbReference type="SAM" id="Coils"/>
    </source>
</evidence>
<name>A0ABU1ATA0_9BACT</name>
<evidence type="ECO:0000313" key="3">
    <source>
        <dbReference type="EMBL" id="MDQ8206212.1"/>
    </source>
</evidence>
<feature type="compositionally biased region" description="Basic and acidic residues" evidence="2">
    <location>
        <begin position="168"/>
        <end position="197"/>
    </location>
</feature>
<keyword evidence="1" id="KW-0175">Coiled coil</keyword>
<proteinExistence type="predicted"/>
<gene>
    <name evidence="3" type="ORF">QEH52_01730</name>
</gene>
<dbReference type="EMBL" id="JARXHW010000002">
    <property type="protein sequence ID" value="MDQ8206212.1"/>
    <property type="molecule type" value="Genomic_DNA"/>
</dbReference>
<keyword evidence="4" id="KW-1185">Reference proteome</keyword>
<sequence length="197" mass="19699">MPDKTKKPTLMQRLSGAAKAIEKKDAELARITALAEAAGINISNTEPSGEPAASADQPPAAAAETPAEPAEGATSTAADAADPADPAAADADPAASADLTALQSELASTQSELATAKAALATAQGDLTAARAEVDTLKAAAKSAETRATEILAEAGFAAEELPAPSSDEGKSSEGLSGRDRFKAGLSESKPEIFRNN</sequence>
<accession>A0ABU1ATA0</accession>
<feature type="compositionally biased region" description="Low complexity" evidence="2">
    <location>
        <begin position="50"/>
        <end position="97"/>
    </location>
</feature>
<reference evidence="3 4" key="1">
    <citation type="submission" date="2023-04" db="EMBL/GenBank/DDBJ databases">
        <title>A novel bacteria isolated from coastal sediment.</title>
        <authorList>
            <person name="Liu X.-J."/>
            <person name="Du Z.-J."/>
        </authorList>
    </citation>
    <scope>NUCLEOTIDE SEQUENCE [LARGE SCALE GENOMIC DNA]</scope>
    <source>
        <strain evidence="3 4">SDUM461003</strain>
    </source>
</reference>
<dbReference type="Gene3D" id="1.20.5.340">
    <property type="match status" value="1"/>
</dbReference>
<feature type="region of interest" description="Disordered" evidence="2">
    <location>
        <begin position="42"/>
        <end position="97"/>
    </location>
</feature>
<evidence type="ECO:0000313" key="4">
    <source>
        <dbReference type="Proteomes" id="UP001225316"/>
    </source>
</evidence>
<dbReference type="Proteomes" id="UP001225316">
    <property type="component" value="Unassembled WGS sequence"/>
</dbReference>
<feature type="coiled-coil region" evidence="1">
    <location>
        <begin position="99"/>
        <end position="154"/>
    </location>
</feature>
<comment type="caution">
    <text evidence="3">The sequence shown here is derived from an EMBL/GenBank/DDBJ whole genome shotgun (WGS) entry which is preliminary data.</text>
</comment>
<protein>
    <submittedName>
        <fullName evidence="3">Uncharacterized protein</fullName>
    </submittedName>
</protein>
<evidence type="ECO:0000256" key="2">
    <source>
        <dbReference type="SAM" id="MobiDB-lite"/>
    </source>
</evidence>
<dbReference type="RefSeq" id="WP_308948220.1">
    <property type="nucleotide sequence ID" value="NZ_JARXHW010000002.1"/>
</dbReference>